<gene>
    <name evidence="2" type="ORF">Q9L42_006775</name>
</gene>
<dbReference type="KEGG" id="mech:Q9L42_006775"/>
<dbReference type="Proteomes" id="UP001225378">
    <property type="component" value="Chromosome"/>
</dbReference>
<feature type="chain" id="PRO_5043907832" description="Lipocalin-like domain-containing protein" evidence="1">
    <location>
        <begin position="22"/>
        <end position="130"/>
    </location>
</feature>
<protein>
    <recommendedName>
        <fullName evidence="4">Lipocalin-like domain-containing protein</fullName>
    </recommendedName>
</protein>
<organism evidence="2 3">
    <name type="scientific">Methylomarinum roseum</name>
    <dbReference type="NCBI Taxonomy" id="3067653"/>
    <lineage>
        <taxon>Bacteria</taxon>
        <taxon>Pseudomonadati</taxon>
        <taxon>Pseudomonadota</taxon>
        <taxon>Gammaproteobacteria</taxon>
        <taxon>Methylococcales</taxon>
        <taxon>Methylococcaceae</taxon>
        <taxon>Methylomarinum</taxon>
    </lineage>
</organism>
<evidence type="ECO:0000313" key="3">
    <source>
        <dbReference type="Proteomes" id="UP001225378"/>
    </source>
</evidence>
<keyword evidence="1" id="KW-0732">Signal</keyword>
<evidence type="ECO:0008006" key="4">
    <source>
        <dbReference type="Google" id="ProtNLM"/>
    </source>
</evidence>
<accession>A0AAU7NYW9</accession>
<sequence length="130" mass="14589">MKKITKIFSLAAIFAASSVNAEIIKLEDNSKILGKWHVDAAAAALHKEKRTQNSTWDFKKDGTLVSAGKDVVSGRTGMMKINLKYSIEDGKIKKQTSPGREKYETCGVVELTDKKMTLKCTYLYYFLTKM</sequence>
<evidence type="ECO:0000313" key="2">
    <source>
        <dbReference type="EMBL" id="XBS21821.1"/>
    </source>
</evidence>
<keyword evidence="3" id="KW-1185">Reference proteome</keyword>
<feature type="signal peptide" evidence="1">
    <location>
        <begin position="1"/>
        <end position="21"/>
    </location>
</feature>
<dbReference type="RefSeq" id="WP_305909190.1">
    <property type="nucleotide sequence ID" value="NZ_CP157743.1"/>
</dbReference>
<name>A0AAU7NYW9_9GAMM</name>
<dbReference type="AlphaFoldDB" id="A0AAU7NYW9"/>
<proteinExistence type="predicted"/>
<dbReference type="EMBL" id="CP157743">
    <property type="protein sequence ID" value="XBS21821.1"/>
    <property type="molecule type" value="Genomic_DNA"/>
</dbReference>
<reference evidence="2 3" key="1">
    <citation type="journal article" date="2024" name="Microbiology">
        <title>Methylomarinum rosea sp. nov., a novel halophilic methanotrophic bacterium from the hypersaline Lake Elton.</title>
        <authorList>
            <person name="Suleimanov R.Z."/>
            <person name="Oshkin I.Y."/>
            <person name="Danilova O.V."/>
            <person name="Suzina N.E."/>
            <person name="Dedysh S.N."/>
        </authorList>
    </citation>
    <scope>NUCLEOTIDE SEQUENCE [LARGE SCALE GENOMIC DNA]</scope>
    <source>
        <strain evidence="2 3">Ch1-1</strain>
    </source>
</reference>
<evidence type="ECO:0000256" key="1">
    <source>
        <dbReference type="SAM" id="SignalP"/>
    </source>
</evidence>